<feature type="transmembrane region" description="Helical" evidence="1">
    <location>
        <begin position="53"/>
        <end position="72"/>
    </location>
</feature>
<protein>
    <recommendedName>
        <fullName evidence="4">WD40 repeat domain-containing protein</fullName>
    </recommendedName>
</protein>
<accession>A0A5B1M690</accession>
<dbReference type="Proteomes" id="UP000324351">
    <property type="component" value="Unassembled WGS sequence"/>
</dbReference>
<evidence type="ECO:0008006" key="4">
    <source>
        <dbReference type="Google" id="ProtNLM"/>
    </source>
</evidence>
<name>A0A5B1M690_9ACTN</name>
<comment type="caution">
    <text evidence="2">The sequence shown here is derived from an EMBL/GenBank/DDBJ whole genome shotgun (WGS) entry which is preliminary data.</text>
</comment>
<dbReference type="SUPFAM" id="SSF82171">
    <property type="entry name" value="DPP6 N-terminal domain-like"/>
    <property type="match status" value="1"/>
</dbReference>
<evidence type="ECO:0000256" key="1">
    <source>
        <dbReference type="SAM" id="Phobius"/>
    </source>
</evidence>
<keyword evidence="3" id="KW-1185">Reference proteome</keyword>
<dbReference type="EMBL" id="VUJW01000003">
    <property type="protein sequence ID" value="KAA1427307.1"/>
    <property type="molecule type" value="Genomic_DNA"/>
</dbReference>
<reference evidence="2 3" key="1">
    <citation type="submission" date="2019-09" db="EMBL/GenBank/DDBJ databases">
        <title>Nocardioides panacisoli sp. nov., isolated from the soil of a ginseng field.</title>
        <authorList>
            <person name="Cho C."/>
        </authorList>
    </citation>
    <scope>NUCLEOTIDE SEQUENCE [LARGE SCALE GENOMIC DNA]</scope>
    <source>
        <strain evidence="2 3">BN140041</strain>
    </source>
</reference>
<keyword evidence="1" id="KW-0472">Membrane</keyword>
<sequence>MNQNPSDPTNPDAPWEEAMSRDFDARVRDLHEAPIDFTSVKGKAHKIRRNRRAAVAGGILGVAAIFTPIAVLTNGGGTSGKEPGFAPEVSETDPAPDAGPDYLVDRVWHQADGDTVELDQAYDSAVLWDGQLVATRFGGEVYSTADVIDADGDVVRSFSTTGSVVVNDAGTTIAWVDSDGAVMTAWDDEERSLGEVDLAAPGEASAWTAAAVTGGPDCNEEADGCIVYVNSNLGEESRSYSSQGVSDIVASGVTKVHDADSMGAVTVINDVTEFLDTCGGIYEVPNAEYRWETCDYQVHGSSPDGRYVVGLPSQFDGLGPREITILDAETGDPTAGRYAPEGRDAFIRAEVAWTDEGTLAFAAYDGARWHLMEMEPDGSITELATADGSDVDSPFVLIGH</sequence>
<proteinExistence type="predicted"/>
<dbReference type="RefSeq" id="WP_149749675.1">
    <property type="nucleotide sequence ID" value="NZ_VUJW01000003.1"/>
</dbReference>
<dbReference type="AlphaFoldDB" id="A0A5B1M690"/>
<organism evidence="2 3">
    <name type="scientific">Nocardioides antri</name>
    <dbReference type="NCBI Taxonomy" id="2607659"/>
    <lineage>
        <taxon>Bacteria</taxon>
        <taxon>Bacillati</taxon>
        <taxon>Actinomycetota</taxon>
        <taxon>Actinomycetes</taxon>
        <taxon>Propionibacteriales</taxon>
        <taxon>Nocardioidaceae</taxon>
        <taxon>Nocardioides</taxon>
    </lineage>
</organism>
<keyword evidence="1" id="KW-0812">Transmembrane</keyword>
<evidence type="ECO:0000313" key="2">
    <source>
        <dbReference type="EMBL" id="KAA1427307.1"/>
    </source>
</evidence>
<evidence type="ECO:0000313" key="3">
    <source>
        <dbReference type="Proteomes" id="UP000324351"/>
    </source>
</evidence>
<reference evidence="2 3" key="2">
    <citation type="submission" date="2019-09" db="EMBL/GenBank/DDBJ databases">
        <authorList>
            <person name="Jin C."/>
        </authorList>
    </citation>
    <scope>NUCLEOTIDE SEQUENCE [LARGE SCALE GENOMIC DNA]</scope>
    <source>
        <strain evidence="2 3">BN140041</strain>
    </source>
</reference>
<gene>
    <name evidence="2" type="ORF">F0U47_07390</name>
</gene>
<keyword evidence="1" id="KW-1133">Transmembrane helix</keyword>